<dbReference type="InterPro" id="IPR011042">
    <property type="entry name" value="6-blade_b-propeller_TolB-like"/>
</dbReference>
<dbReference type="EMBL" id="CAFBMT010000011">
    <property type="protein sequence ID" value="CAB4938734.1"/>
    <property type="molecule type" value="Genomic_DNA"/>
</dbReference>
<reference evidence="3" key="1">
    <citation type="submission" date="2020-05" db="EMBL/GenBank/DDBJ databases">
        <authorList>
            <person name="Chiriac C."/>
            <person name="Salcher M."/>
            <person name="Ghai R."/>
            <person name="Kavagutti S V."/>
        </authorList>
    </citation>
    <scope>NUCLEOTIDE SEQUENCE</scope>
</reference>
<dbReference type="GO" id="GO:0019853">
    <property type="term" value="P:L-ascorbic acid biosynthetic process"/>
    <property type="evidence" value="ECO:0007669"/>
    <property type="project" value="TreeGrafter"/>
</dbReference>
<dbReference type="InterPro" id="IPR013658">
    <property type="entry name" value="SGL"/>
</dbReference>
<dbReference type="PANTHER" id="PTHR10907">
    <property type="entry name" value="REGUCALCIN"/>
    <property type="match status" value="1"/>
</dbReference>
<organism evidence="3">
    <name type="scientific">freshwater metagenome</name>
    <dbReference type="NCBI Taxonomy" id="449393"/>
    <lineage>
        <taxon>unclassified sequences</taxon>
        <taxon>metagenomes</taxon>
        <taxon>ecological metagenomes</taxon>
    </lineage>
</organism>
<proteinExistence type="inferred from homology"/>
<sequence length="287" mass="30325">MTEILATGFGLPEGPVYDEIEDRVLVTDASGGGVWAVQLDTGEKSCVVEHRKGIGGLALHADGGYIISGRNLAWKRGDETFTLLDQAFGSPTARYNDITTSPEGGVYAGSIDYDLQTGKVHHLGDLHYVSPTGPSRVVASGIELTNGLGVSPDGSTLYHVDTGPRVLYRYDILDADGSLSERQVVIHLPDGTPDGIAIAASGHVLVAVGCHGAPGFISVVAPNGTEDDRWIMPYEHVTSLCIGGRDGRSVFVTMGGTAKADERLGVVARIDQQVEGLPRPRARVRPV</sequence>
<name>A0A6J6A8V0_9ZZZZ</name>
<dbReference type="SUPFAM" id="SSF63829">
    <property type="entry name" value="Calcium-dependent phosphotriesterase"/>
    <property type="match status" value="1"/>
</dbReference>
<evidence type="ECO:0000256" key="1">
    <source>
        <dbReference type="ARBA" id="ARBA00008853"/>
    </source>
</evidence>
<dbReference type="EMBL" id="CAEZYF010000010">
    <property type="protein sequence ID" value="CAB4726767.1"/>
    <property type="molecule type" value="Genomic_DNA"/>
</dbReference>
<dbReference type="GO" id="GO:0005509">
    <property type="term" value="F:calcium ion binding"/>
    <property type="evidence" value="ECO:0007669"/>
    <property type="project" value="TreeGrafter"/>
</dbReference>
<dbReference type="EMBL" id="CAESGF010000010">
    <property type="protein sequence ID" value="CAB4364153.1"/>
    <property type="molecule type" value="Genomic_DNA"/>
</dbReference>
<evidence type="ECO:0000259" key="2">
    <source>
        <dbReference type="Pfam" id="PF08450"/>
    </source>
</evidence>
<evidence type="ECO:0000313" key="5">
    <source>
        <dbReference type="EMBL" id="CAB4806995.1"/>
    </source>
</evidence>
<evidence type="ECO:0000313" key="7">
    <source>
        <dbReference type="EMBL" id="CAB4970144.1"/>
    </source>
</evidence>
<dbReference type="GO" id="GO:0004341">
    <property type="term" value="F:gluconolactonase activity"/>
    <property type="evidence" value="ECO:0007669"/>
    <property type="project" value="TreeGrafter"/>
</dbReference>
<dbReference type="InterPro" id="IPR005511">
    <property type="entry name" value="SMP-30"/>
</dbReference>
<dbReference type="EMBL" id="CAFAAV010000023">
    <property type="protein sequence ID" value="CAB4806995.1"/>
    <property type="molecule type" value="Genomic_DNA"/>
</dbReference>
<comment type="similarity">
    <text evidence="1">Belongs to the SMP-30/CGR1 family.</text>
</comment>
<dbReference type="Gene3D" id="2.120.10.30">
    <property type="entry name" value="TolB, C-terminal domain"/>
    <property type="match status" value="1"/>
</dbReference>
<evidence type="ECO:0000313" key="4">
    <source>
        <dbReference type="EMBL" id="CAB4726767.1"/>
    </source>
</evidence>
<dbReference type="AlphaFoldDB" id="A0A6J6A8V0"/>
<protein>
    <submittedName>
        <fullName evidence="3">Unannotated protein</fullName>
    </submittedName>
</protein>
<evidence type="ECO:0000313" key="3">
    <source>
        <dbReference type="EMBL" id="CAB4364153.1"/>
    </source>
</evidence>
<evidence type="ECO:0000313" key="6">
    <source>
        <dbReference type="EMBL" id="CAB4938734.1"/>
    </source>
</evidence>
<dbReference type="Pfam" id="PF08450">
    <property type="entry name" value="SGL"/>
    <property type="match status" value="1"/>
</dbReference>
<dbReference type="PRINTS" id="PR01790">
    <property type="entry name" value="SMP30FAMILY"/>
</dbReference>
<dbReference type="PANTHER" id="PTHR10907:SF47">
    <property type="entry name" value="REGUCALCIN"/>
    <property type="match status" value="1"/>
</dbReference>
<accession>A0A6J6A8V0</accession>
<dbReference type="EMBL" id="CAFBOL010000001">
    <property type="protein sequence ID" value="CAB4970144.1"/>
    <property type="molecule type" value="Genomic_DNA"/>
</dbReference>
<feature type="domain" description="SMP-30/Gluconolactonase/LRE-like region" evidence="2">
    <location>
        <begin position="11"/>
        <end position="254"/>
    </location>
</feature>
<gene>
    <name evidence="4" type="ORF">UFOPK2656_01832</name>
    <name evidence="5" type="ORF">UFOPK3099_00477</name>
    <name evidence="6" type="ORF">UFOPK3651_01993</name>
    <name evidence="7" type="ORF">UFOPK3931_00031</name>
    <name evidence="3" type="ORF">UFOPK4189_01920</name>
</gene>